<dbReference type="InterPro" id="IPR035897">
    <property type="entry name" value="Toll_tir_struct_dom_sf"/>
</dbReference>
<dbReference type="InterPro" id="IPR001828">
    <property type="entry name" value="ANF_lig-bd_rcpt"/>
</dbReference>
<dbReference type="PANTHER" id="PTHR24060">
    <property type="entry name" value="METABOTROPIC GLUTAMATE RECEPTOR"/>
    <property type="match status" value="1"/>
</dbReference>
<evidence type="ECO:0000313" key="11">
    <source>
        <dbReference type="EMBL" id="KAL1503142.1"/>
    </source>
</evidence>
<feature type="region of interest" description="Disordered" evidence="7">
    <location>
        <begin position="1579"/>
        <end position="1622"/>
    </location>
</feature>
<dbReference type="Proteomes" id="UP001515480">
    <property type="component" value="Unassembled WGS sequence"/>
</dbReference>
<gene>
    <name evidence="11" type="ORF">AB1Y20_011204</name>
</gene>
<evidence type="ECO:0000313" key="12">
    <source>
        <dbReference type="Proteomes" id="UP001515480"/>
    </source>
</evidence>
<evidence type="ECO:0000256" key="2">
    <source>
        <dbReference type="ARBA" id="ARBA00022692"/>
    </source>
</evidence>
<feature type="transmembrane region" description="Helical" evidence="8">
    <location>
        <begin position="804"/>
        <end position="827"/>
    </location>
</feature>
<feature type="compositionally biased region" description="Polar residues" evidence="7">
    <location>
        <begin position="1604"/>
        <end position="1613"/>
    </location>
</feature>
<evidence type="ECO:0000256" key="6">
    <source>
        <dbReference type="ARBA" id="ARBA00023180"/>
    </source>
</evidence>
<dbReference type="SUPFAM" id="SSF57184">
    <property type="entry name" value="Growth factor receptor domain"/>
    <property type="match status" value="1"/>
</dbReference>
<dbReference type="InterPro" id="IPR050726">
    <property type="entry name" value="mGluR"/>
</dbReference>
<feature type="signal peptide" evidence="9">
    <location>
        <begin position="1"/>
        <end position="16"/>
    </location>
</feature>
<dbReference type="CDD" id="cd00185">
    <property type="entry name" value="TNFRSF"/>
    <property type="match status" value="1"/>
</dbReference>
<evidence type="ECO:0000256" key="9">
    <source>
        <dbReference type="SAM" id="SignalP"/>
    </source>
</evidence>
<comment type="caution">
    <text evidence="11">The sequence shown here is derived from an EMBL/GenBank/DDBJ whole genome shotgun (WGS) entry which is preliminary data.</text>
</comment>
<dbReference type="InterPro" id="IPR000337">
    <property type="entry name" value="GPCR_3"/>
</dbReference>
<dbReference type="SMART" id="SM01411">
    <property type="entry name" value="Ephrin_rec_like"/>
    <property type="match status" value="2"/>
</dbReference>
<feature type="domain" description="Receptor ligand binding region" evidence="10">
    <location>
        <begin position="47"/>
        <end position="412"/>
    </location>
</feature>
<dbReference type="InterPro" id="IPR028082">
    <property type="entry name" value="Peripla_BP_I"/>
</dbReference>
<keyword evidence="6" id="KW-0325">Glycoprotein</keyword>
<keyword evidence="4 8" id="KW-0472">Membrane</keyword>
<dbReference type="InterPro" id="IPR009030">
    <property type="entry name" value="Growth_fac_rcpt_cys_sf"/>
</dbReference>
<dbReference type="GO" id="GO:0004930">
    <property type="term" value="F:G protein-coupled receptor activity"/>
    <property type="evidence" value="ECO:0007669"/>
    <property type="project" value="InterPro"/>
</dbReference>
<dbReference type="SUPFAM" id="SSF52200">
    <property type="entry name" value="Toll/Interleukin receptor TIR domain"/>
    <property type="match status" value="1"/>
</dbReference>
<keyword evidence="9" id="KW-0732">Signal</keyword>
<comment type="subcellular location">
    <subcellularLocation>
        <location evidence="1">Membrane</location>
        <topology evidence="1">Multi-pass membrane protein</topology>
    </subcellularLocation>
</comment>
<dbReference type="EMBL" id="JBGBPQ010000022">
    <property type="protein sequence ID" value="KAL1503142.1"/>
    <property type="molecule type" value="Genomic_DNA"/>
</dbReference>
<feature type="transmembrane region" description="Helical" evidence="8">
    <location>
        <begin position="1098"/>
        <end position="1119"/>
    </location>
</feature>
<reference evidence="11 12" key="1">
    <citation type="journal article" date="2024" name="Science">
        <title>Giant polyketide synthase enzymes in the biosynthesis of giant marine polyether toxins.</title>
        <authorList>
            <person name="Fallon T.R."/>
            <person name="Shende V.V."/>
            <person name="Wierzbicki I.H."/>
            <person name="Pendleton A.L."/>
            <person name="Watervoot N.F."/>
            <person name="Auber R.P."/>
            <person name="Gonzalez D.J."/>
            <person name="Wisecaver J.H."/>
            <person name="Moore B.S."/>
        </authorList>
    </citation>
    <scope>NUCLEOTIDE SEQUENCE [LARGE SCALE GENOMIC DNA]</scope>
    <source>
        <strain evidence="11 12">12B1</strain>
    </source>
</reference>
<keyword evidence="12" id="KW-1185">Reference proteome</keyword>
<name>A0AB34ILX1_PRYPA</name>
<dbReference type="Gene3D" id="2.10.50.10">
    <property type="entry name" value="Tumor Necrosis Factor Receptor, subunit A, domain 2"/>
    <property type="match status" value="1"/>
</dbReference>
<dbReference type="SUPFAM" id="SSF53822">
    <property type="entry name" value="Periplasmic binding protein-like I"/>
    <property type="match status" value="1"/>
</dbReference>
<keyword evidence="3 8" id="KW-1133">Transmembrane helix</keyword>
<dbReference type="Pfam" id="PF01094">
    <property type="entry name" value="ANF_receptor"/>
    <property type="match status" value="1"/>
</dbReference>
<feature type="transmembrane region" description="Helical" evidence="8">
    <location>
        <begin position="1039"/>
        <end position="1060"/>
    </location>
</feature>
<organism evidence="11 12">
    <name type="scientific">Prymnesium parvum</name>
    <name type="common">Toxic golden alga</name>
    <dbReference type="NCBI Taxonomy" id="97485"/>
    <lineage>
        <taxon>Eukaryota</taxon>
        <taxon>Haptista</taxon>
        <taxon>Haptophyta</taxon>
        <taxon>Prymnesiophyceae</taxon>
        <taxon>Prymnesiales</taxon>
        <taxon>Prymnesiaceae</taxon>
        <taxon>Prymnesium</taxon>
    </lineage>
</organism>
<protein>
    <recommendedName>
        <fullName evidence="10">Receptor ligand binding region domain-containing protein</fullName>
    </recommendedName>
</protein>
<evidence type="ECO:0000259" key="10">
    <source>
        <dbReference type="Pfam" id="PF01094"/>
    </source>
</evidence>
<feature type="chain" id="PRO_5044243107" description="Receptor ligand binding region domain-containing protein" evidence="9">
    <location>
        <begin position="17"/>
        <end position="1622"/>
    </location>
</feature>
<keyword evidence="2 8" id="KW-0812">Transmembrane</keyword>
<evidence type="ECO:0000256" key="1">
    <source>
        <dbReference type="ARBA" id="ARBA00004141"/>
    </source>
</evidence>
<evidence type="ECO:0000256" key="4">
    <source>
        <dbReference type="ARBA" id="ARBA00023136"/>
    </source>
</evidence>
<feature type="transmembrane region" description="Helical" evidence="8">
    <location>
        <begin position="685"/>
        <end position="705"/>
    </location>
</feature>
<feature type="transmembrane region" description="Helical" evidence="8">
    <location>
        <begin position="1066"/>
        <end position="1086"/>
    </location>
</feature>
<dbReference type="Gene3D" id="3.40.50.2300">
    <property type="match status" value="2"/>
</dbReference>
<dbReference type="Gene3D" id="3.40.50.10140">
    <property type="entry name" value="Toll/interleukin-1 receptor homology (TIR) domain"/>
    <property type="match status" value="1"/>
</dbReference>
<dbReference type="PRINTS" id="PR00248">
    <property type="entry name" value="GPCRMGR"/>
</dbReference>
<dbReference type="GO" id="GO:0016020">
    <property type="term" value="C:membrane"/>
    <property type="evidence" value="ECO:0007669"/>
    <property type="project" value="UniProtKB-SubCell"/>
</dbReference>
<keyword evidence="5" id="KW-0675">Receptor</keyword>
<accession>A0AB34ILX1</accession>
<proteinExistence type="predicted"/>
<evidence type="ECO:0000256" key="7">
    <source>
        <dbReference type="SAM" id="MobiDB-lite"/>
    </source>
</evidence>
<sequence>MRLAWLLFTLASGNCAVPEVRIGALFPIFKGRWDNYAKDISGVRRFATFLLAIKEINNKTDGIADDLLPNTQIKFTWRDSKRADWAAVIGAFELTRDAFGGQGVHAIVGAASSGPSSTAALISGQAQVPQISYSSTSALLSDGKAYSYFLRTPPSDAFQGELLADTVKNQFGFTRVATVASSDAYGSAGISAFHAAAQTLGIEVLTQQSFVRDSLNFDEQIRQLYSSRTKITILFCQASDAGKLMVAAYQQNYGGPGYVWIGSDAVTKEDTWLNGGVMLNETLRLSVMKGFFGCLPSGGQDLPQFAPFAARLRDFAFSSPPCNLETDDDGRLIWAQDHDDNPATQLECVAFDGVLDSYAPYAYDATFALAHALHVLIEKEGRSSIEGPEFLLTLLRNVSFEGVTGTVNFYDATSDPDLRFNGDRRVGIKYDVFNYVGVEEGLVHVATWASLEQSSFEQRWTWVNGFSSESLVWSTDDNSVFTELRPLTCEQGYGLSVIDSLAQCVICEEGYFSATRDSAACRQCPLGSYQLRPGQTSCVDCSQGTYQLELGALCQDCPTGTSSLPRSSTCEVCAPGYFLEPGYTASSASCNPCPKGAVCGWNTTLATLGVQRGFWRLSPLTSTVYECQGEKALNLTNATACKGGQSGDDVCAPGHSGPLCQVCLRENQYFNDGFCEECPTPGAELVVIVMLIFVASVFVGTLFFLHAQQHPKYDRFSVPLRKLVHYTLTWLKSLGLVPKLKLALSFAQIVAALDNTYAVGMPDSWFQWTSFLRALGDVDWMSWVIPSSCVIGSRLVPRLLLRGIAPFVVIIAIPLLGASYAFFHAYVTNRHGRRRNQAGGKIRVAGTGTRFNLRCSKRKPTEIAGKAAMCGGADDEDSAGQKKVLTKRRVSARLERHTRWLSSSMFDMLEDSAVFIREDGVAHAITWLPIPLVLTFCFTPSVSATVFRAWHCLSYAYDDSNGAEYSYLAQDLSVRCDDSEEHNEILLVAWILVAIWPIGMVVLYASLLLPSRWLLLEQKSESTLVRATAFLHRDYKPSYFWWEVVALVQRTTLTGWLLLIDVNLRLIRLFAAVIISLGFLVVLLLCNPYKRKFDFGMAAGCQLLFICIFIGGIIIRLFADIQEKADDPELASRVLGIDSSEGAVALMIVIAFAMIMLLFATLSFEVYMQVTFQRLMSKWSVCTMEPPYVKWKLRGIYACFLSHYKQEAASDARYMHDMLRKMLRSPVFLDSSSLSDLRELITDGVHKSDVLVLLATKGVLSRPWCLLELLETVRKRIPVVIVQLRNGGFDYEQAHAFSDDLVNALSKVNPEGLDFLQQRLGDPKLTELKLAISRILNISQRMEPLLFDSYAGDNVMLAVMKDVVERMADARGITVEWSEEPKSFAQKSVKDEKSKRKTFSVADPGSDEVINTEAAIYLSCARVDAVVNARAFRSELEMKLGRGCAVGGSEAAASLISSCDMMVVMLTKKLLSNPIALYEIWTAINLQKPIVPVLISGAGYDFNEASTAFENLSTYLDDDCDGNTEELQNLVNSQESVDTVGRRIQAVLTSIIALSWSPLATQNQRDAMVEDVIARMPPKVKQRKSKAQNKRVSERMSRVAAPERTSQLRQESSGHFPVVLDV</sequence>
<evidence type="ECO:0000256" key="5">
    <source>
        <dbReference type="ARBA" id="ARBA00023170"/>
    </source>
</evidence>
<feature type="transmembrane region" description="Helical" evidence="8">
    <location>
        <begin position="1143"/>
        <end position="1168"/>
    </location>
</feature>
<evidence type="ECO:0000256" key="8">
    <source>
        <dbReference type="SAM" id="Phobius"/>
    </source>
</evidence>
<evidence type="ECO:0000256" key="3">
    <source>
        <dbReference type="ARBA" id="ARBA00022989"/>
    </source>
</evidence>
<feature type="compositionally biased region" description="Basic residues" evidence="7">
    <location>
        <begin position="1579"/>
        <end position="1589"/>
    </location>
</feature>
<feature type="transmembrane region" description="Helical" evidence="8">
    <location>
        <begin position="985"/>
        <end position="1009"/>
    </location>
</feature>